<sequence length="202" mass="21815">MPRPRTPLLDRQRIVDTALRLVDEAGDLTIPALAGALKVSPSALYHHVAGRAEIVALMRAELVRTIGEQSMWDQPWDAALRTWAHAYRDAFAEHPGIVRLLATAPLAESFMHELYERAVATLEDAGFAAQDVMGLITALESFILGSALDLVAPDVMVDAVDRAATPRLADALDAVPVGRERADRAFELGLTALIGGYRALLG</sequence>
<dbReference type="Pfam" id="PF02909">
    <property type="entry name" value="TetR_C_1"/>
    <property type="match status" value="1"/>
</dbReference>
<dbReference type="InterPro" id="IPR036271">
    <property type="entry name" value="Tet_transcr_reg_TetR-rel_C_sf"/>
</dbReference>
<evidence type="ECO:0000256" key="4">
    <source>
        <dbReference type="ARBA" id="ARBA00023163"/>
    </source>
</evidence>
<dbReference type="GO" id="GO:0046677">
    <property type="term" value="P:response to antibiotic"/>
    <property type="evidence" value="ECO:0007669"/>
    <property type="project" value="InterPro"/>
</dbReference>
<dbReference type="InterPro" id="IPR009057">
    <property type="entry name" value="Homeodomain-like_sf"/>
</dbReference>
<dbReference type="InterPro" id="IPR003012">
    <property type="entry name" value="Tet_transcr_reg_TetR"/>
</dbReference>
<keyword evidence="7" id="KW-1185">Reference proteome</keyword>
<accession>A0A372ZKJ1</accession>
<dbReference type="SUPFAM" id="SSF48498">
    <property type="entry name" value="Tetracyclin repressor-like, C-terminal domain"/>
    <property type="match status" value="1"/>
</dbReference>
<dbReference type="PANTHER" id="PTHR30055">
    <property type="entry name" value="HTH-TYPE TRANSCRIPTIONAL REGULATOR RUTR"/>
    <property type="match status" value="1"/>
</dbReference>
<dbReference type="Proteomes" id="UP000263377">
    <property type="component" value="Unassembled WGS sequence"/>
</dbReference>
<dbReference type="InterPro" id="IPR004111">
    <property type="entry name" value="Repressor_TetR_C"/>
</dbReference>
<dbReference type="RefSeq" id="WP_049652049.1">
    <property type="nucleotide sequence ID" value="NZ_QVIG01000002.1"/>
</dbReference>
<dbReference type="GO" id="GO:0045892">
    <property type="term" value="P:negative regulation of DNA-templated transcription"/>
    <property type="evidence" value="ECO:0007669"/>
    <property type="project" value="InterPro"/>
</dbReference>
<keyword evidence="2" id="KW-0805">Transcription regulation</keyword>
<dbReference type="Gene3D" id="1.10.357.10">
    <property type="entry name" value="Tetracycline Repressor, domain 2"/>
    <property type="match status" value="1"/>
</dbReference>
<organism evidence="6 7">
    <name type="scientific">Kitasatospora xanthocidica</name>
    <dbReference type="NCBI Taxonomy" id="83382"/>
    <lineage>
        <taxon>Bacteria</taxon>
        <taxon>Bacillati</taxon>
        <taxon>Actinomycetota</taxon>
        <taxon>Actinomycetes</taxon>
        <taxon>Kitasatosporales</taxon>
        <taxon>Streptomycetaceae</taxon>
        <taxon>Kitasatospora</taxon>
    </lineage>
</organism>
<evidence type="ECO:0000313" key="6">
    <source>
        <dbReference type="EMBL" id="RGD55990.1"/>
    </source>
</evidence>
<dbReference type="PANTHER" id="PTHR30055:SF151">
    <property type="entry name" value="TRANSCRIPTIONAL REGULATORY PROTEIN"/>
    <property type="match status" value="1"/>
</dbReference>
<protein>
    <submittedName>
        <fullName evidence="6">TetR family transcriptional regulator</fullName>
    </submittedName>
</protein>
<comment type="caution">
    <text evidence="6">The sequence shown here is derived from an EMBL/GenBank/DDBJ whole genome shotgun (WGS) entry which is preliminary data.</text>
</comment>
<keyword evidence="3" id="KW-0238">DNA-binding</keyword>
<evidence type="ECO:0000259" key="5">
    <source>
        <dbReference type="Pfam" id="PF02909"/>
    </source>
</evidence>
<proteinExistence type="predicted"/>
<dbReference type="AlphaFoldDB" id="A0A372ZKJ1"/>
<evidence type="ECO:0000256" key="2">
    <source>
        <dbReference type="ARBA" id="ARBA00023015"/>
    </source>
</evidence>
<dbReference type="SUPFAM" id="SSF46689">
    <property type="entry name" value="Homeodomain-like"/>
    <property type="match status" value="1"/>
</dbReference>
<dbReference type="GO" id="GO:0000976">
    <property type="term" value="F:transcription cis-regulatory region binding"/>
    <property type="evidence" value="ECO:0007669"/>
    <property type="project" value="TreeGrafter"/>
</dbReference>
<evidence type="ECO:0000313" key="7">
    <source>
        <dbReference type="Proteomes" id="UP000263377"/>
    </source>
</evidence>
<keyword evidence="4" id="KW-0804">Transcription</keyword>
<dbReference type="PRINTS" id="PR00400">
    <property type="entry name" value="TETREPRESSOR"/>
</dbReference>
<dbReference type="GO" id="GO:0003700">
    <property type="term" value="F:DNA-binding transcription factor activity"/>
    <property type="evidence" value="ECO:0007669"/>
    <property type="project" value="TreeGrafter"/>
</dbReference>
<evidence type="ECO:0000256" key="1">
    <source>
        <dbReference type="ARBA" id="ARBA00022491"/>
    </source>
</evidence>
<evidence type="ECO:0000256" key="3">
    <source>
        <dbReference type="ARBA" id="ARBA00023125"/>
    </source>
</evidence>
<keyword evidence="1" id="KW-0678">Repressor</keyword>
<gene>
    <name evidence="6" type="ORF">DR950_37310</name>
</gene>
<feature type="domain" description="Tetracycline repressor TetR C-terminal" evidence="5">
    <location>
        <begin position="75"/>
        <end position="199"/>
    </location>
</feature>
<name>A0A372ZKJ1_9ACTN</name>
<reference evidence="6 7" key="1">
    <citation type="submission" date="2018-08" db="EMBL/GenBank/DDBJ databases">
        <title>Diversity &amp; Physiological Properties of Lignin-Decomposing Actinobacteria from Soil.</title>
        <authorList>
            <person name="Roh S.G."/>
            <person name="Kim S.B."/>
        </authorList>
    </citation>
    <scope>NUCLEOTIDE SEQUENCE [LARGE SCALE GENOMIC DNA]</scope>
    <source>
        <strain evidence="6 7">MMS17-GH009</strain>
    </source>
</reference>
<dbReference type="EMBL" id="QVIG01000002">
    <property type="protein sequence ID" value="RGD55990.1"/>
    <property type="molecule type" value="Genomic_DNA"/>
</dbReference>
<dbReference type="InterPro" id="IPR050109">
    <property type="entry name" value="HTH-type_TetR-like_transc_reg"/>
</dbReference>